<evidence type="ECO:0000256" key="8">
    <source>
        <dbReference type="ARBA" id="ARBA00031615"/>
    </source>
</evidence>
<dbReference type="GO" id="GO:0001514">
    <property type="term" value="P:selenocysteine incorporation"/>
    <property type="evidence" value="ECO:0007669"/>
    <property type="project" value="InterPro"/>
</dbReference>
<dbReference type="InterPro" id="IPR005225">
    <property type="entry name" value="Small_GTP-bd"/>
</dbReference>
<dbReference type="Pfam" id="PF09107">
    <property type="entry name" value="WHD_3rd_SelB"/>
    <property type="match status" value="1"/>
</dbReference>
<dbReference type="SUPFAM" id="SSF46785">
    <property type="entry name" value="Winged helix' DNA-binding domain"/>
    <property type="match status" value="2"/>
</dbReference>
<dbReference type="SUPFAM" id="SSF50465">
    <property type="entry name" value="EF-Tu/eEF-1alpha/eIF2-gamma C-terminal domain"/>
    <property type="match status" value="1"/>
</dbReference>
<reference evidence="10" key="1">
    <citation type="submission" date="2019-03" db="EMBL/GenBank/DDBJ databases">
        <title>Lake Tanganyika Metagenome-Assembled Genomes (MAGs).</title>
        <authorList>
            <person name="Tran P."/>
        </authorList>
    </citation>
    <scope>NUCLEOTIDE SEQUENCE</scope>
    <source>
        <strain evidence="10">K_DeepCast_150m_m2_040</strain>
    </source>
</reference>
<dbReference type="InterPro" id="IPR036388">
    <property type="entry name" value="WH-like_DNA-bd_sf"/>
</dbReference>
<feature type="domain" description="Tr-type G" evidence="9">
    <location>
        <begin position="1"/>
        <end position="169"/>
    </location>
</feature>
<dbReference type="GO" id="GO:0003746">
    <property type="term" value="F:translation elongation factor activity"/>
    <property type="evidence" value="ECO:0007669"/>
    <property type="project" value="UniProtKB-KW"/>
</dbReference>
<dbReference type="InterPro" id="IPR015191">
    <property type="entry name" value="SelB_WHD4"/>
</dbReference>
<dbReference type="Gene3D" id="1.10.10.2770">
    <property type="match status" value="1"/>
</dbReference>
<keyword evidence="10" id="KW-0251">Elongation factor</keyword>
<evidence type="ECO:0000256" key="3">
    <source>
        <dbReference type="ARBA" id="ARBA00022490"/>
    </source>
</evidence>
<dbReference type="InterPro" id="IPR057335">
    <property type="entry name" value="Beta-barrel_SelB"/>
</dbReference>
<dbReference type="Pfam" id="PF25461">
    <property type="entry name" value="Beta-barrel_SelB"/>
    <property type="match status" value="1"/>
</dbReference>
<evidence type="ECO:0000256" key="1">
    <source>
        <dbReference type="ARBA" id="ARBA00004496"/>
    </source>
</evidence>
<evidence type="ECO:0000256" key="4">
    <source>
        <dbReference type="ARBA" id="ARBA00022741"/>
    </source>
</evidence>
<dbReference type="GO" id="GO:0003723">
    <property type="term" value="F:RNA binding"/>
    <property type="evidence" value="ECO:0007669"/>
    <property type="project" value="InterPro"/>
</dbReference>
<keyword evidence="5" id="KW-0648">Protein biosynthesis</keyword>
<dbReference type="Pfam" id="PF09106">
    <property type="entry name" value="WHD_2nd_SelB"/>
    <property type="match status" value="1"/>
</dbReference>
<keyword evidence="3" id="KW-0963">Cytoplasm</keyword>
<comment type="caution">
    <text evidence="10">The sequence shown here is derived from an EMBL/GenBank/DDBJ whole genome shotgun (WGS) entry which is preliminary data.</text>
</comment>
<dbReference type="CDD" id="cd04171">
    <property type="entry name" value="SelB"/>
    <property type="match status" value="1"/>
</dbReference>
<gene>
    <name evidence="10" type="primary">selB</name>
    <name evidence="10" type="ORF">FJY68_11350</name>
</gene>
<dbReference type="InterPro" id="IPR036390">
    <property type="entry name" value="WH_DNA-bd_sf"/>
</dbReference>
<dbReference type="InterPro" id="IPR004161">
    <property type="entry name" value="EFTu-like_2"/>
</dbReference>
<evidence type="ECO:0000313" key="11">
    <source>
        <dbReference type="Proteomes" id="UP000779900"/>
    </source>
</evidence>
<dbReference type="Proteomes" id="UP000779900">
    <property type="component" value="Unassembled WGS sequence"/>
</dbReference>
<dbReference type="Gene3D" id="1.10.10.10">
    <property type="entry name" value="Winged helix-like DNA-binding domain superfamily/Winged helix DNA-binding domain"/>
    <property type="match status" value="1"/>
</dbReference>
<dbReference type="Pfam" id="PF00009">
    <property type="entry name" value="GTP_EFTU"/>
    <property type="match status" value="1"/>
</dbReference>
<name>A0A937XIP5_UNCW3</name>
<comment type="function">
    <text evidence="7">Translation factor necessary for the incorporation of selenocysteine into proteins. It probably replaces EF-Tu for the insertion of selenocysteine directed by the UGA codon. SelB binds GTP and GDP.</text>
</comment>
<dbReference type="NCBIfam" id="TIGR00231">
    <property type="entry name" value="small_GTP"/>
    <property type="match status" value="1"/>
</dbReference>
<dbReference type="InterPro" id="IPR050055">
    <property type="entry name" value="EF-Tu_GTPase"/>
</dbReference>
<protein>
    <recommendedName>
        <fullName evidence="2">Selenocysteine-specific elongation factor</fullName>
    </recommendedName>
    <alternativeName>
        <fullName evidence="8">SelB translation factor</fullName>
    </alternativeName>
</protein>
<evidence type="ECO:0000313" key="10">
    <source>
        <dbReference type="EMBL" id="MBM3332423.1"/>
    </source>
</evidence>
<dbReference type="PANTHER" id="PTHR43721">
    <property type="entry name" value="ELONGATION FACTOR TU-RELATED"/>
    <property type="match status" value="1"/>
</dbReference>
<sequence length="632" mass="69924">MHVVVGTAGHIDHGKSALVKALTGTDPDRLKEEKERGMTTDLGFAFLGTEITVIDVPGHERFVRHMLAGASTIDLVLLVVAADDGVMPQTREHFEICRLMGIRKGMVAINKADLVDDEWIEMVKLDVGEMVKGSFLEGAQMMSVSAITGQGVPELRQAIVDLAKKVEAKTDRGVFRMPVDRNFSMKGFGTVVAGTVLSGHVHVGDTLDLLPQKRDVRVRGIQRHNQMLETLGLGERAALNLQGVEREAVVRGNVLATPGYYTPTMNFNATFYLLRSVEKPLRNLARLKLHIGTAEVMCRVALLDTKEVAPGQEALVQVRAEEPVVCDWNDHYVIRTFAPQQTIGGGIVLEAHPSKERRFDEDLVKRLRALRTGEAGSVLEQYLLKHRFDAKTLAQGAKDLALADADAGEMLGLLVTTNRAQRLEFEGKEFLVHEKMVAEARAATLATLEQFHKENPLRLGLKRPELRSKAAPGFSAPLFEAVLAALLSEKQVVMEDDRVRLATHQIKLGPALQKEYSRIDKLFQEMGFSPPSFEEALAGVEKKLGQQVRVALLESGRLVDVGESVVLHRDAVALAEQKVRALFARKPELTASEIRQELGTTRKYLIPLLNYLDSRGITQRRGEVRVLRQKPA</sequence>
<dbReference type="InterPro" id="IPR015190">
    <property type="entry name" value="Elong_fac_SelB-wing-hlx_typ-2"/>
</dbReference>
<organism evidence="10 11">
    <name type="scientific">candidate division WOR-3 bacterium</name>
    <dbReference type="NCBI Taxonomy" id="2052148"/>
    <lineage>
        <taxon>Bacteria</taxon>
        <taxon>Bacteria division WOR-3</taxon>
    </lineage>
</organism>
<dbReference type="InterPro" id="IPR009001">
    <property type="entry name" value="Transl_elong_EF1A/Init_IF2_C"/>
</dbReference>
<dbReference type="Pfam" id="PF03144">
    <property type="entry name" value="GTP_EFTU_D2"/>
    <property type="match status" value="1"/>
</dbReference>
<dbReference type="GO" id="GO:0005525">
    <property type="term" value="F:GTP binding"/>
    <property type="evidence" value="ECO:0007669"/>
    <property type="project" value="UniProtKB-KW"/>
</dbReference>
<dbReference type="InterPro" id="IPR027417">
    <property type="entry name" value="P-loop_NTPase"/>
</dbReference>
<accession>A0A937XIP5</accession>
<dbReference type="EMBL" id="VGIR01000085">
    <property type="protein sequence ID" value="MBM3332423.1"/>
    <property type="molecule type" value="Genomic_DNA"/>
</dbReference>
<comment type="subcellular location">
    <subcellularLocation>
        <location evidence="1">Cytoplasm</location>
    </subcellularLocation>
</comment>
<evidence type="ECO:0000256" key="2">
    <source>
        <dbReference type="ARBA" id="ARBA00015953"/>
    </source>
</evidence>
<evidence type="ECO:0000256" key="5">
    <source>
        <dbReference type="ARBA" id="ARBA00022917"/>
    </source>
</evidence>
<keyword evidence="6" id="KW-0342">GTP-binding</keyword>
<dbReference type="InterPro" id="IPR004535">
    <property type="entry name" value="Transl_elong_SelB"/>
</dbReference>
<dbReference type="SUPFAM" id="SSF52540">
    <property type="entry name" value="P-loop containing nucleoside triphosphate hydrolases"/>
    <property type="match status" value="1"/>
</dbReference>
<dbReference type="InterPro" id="IPR009000">
    <property type="entry name" value="Transl_B-barrel_sf"/>
</dbReference>
<proteinExistence type="predicted"/>
<dbReference type="SUPFAM" id="SSF50447">
    <property type="entry name" value="Translation proteins"/>
    <property type="match status" value="1"/>
</dbReference>
<dbReference type="GO" id="GO:0003924">
    <property type="term" value="F:GTPase activity"/>
    <property type="evidence" value="ECO:0007669"/>
    <property type="project" value="InterPro"/>
</dbReference>
<dbReference type="CDD" id="cd15491">
    <property type="entry name" value="selB_III"/>
    <property type="match status" value="1"/>
</dbReference>
<dbReference type="InterPro" id="IPR000795">
    <property type="entry name" value="T_Tr_GTP-bd_dom"/>
</dbReference>
<dbReference type="GO" id="GO:0005737">
    <property type="term" value="C:cytoplasm"/>
    <property type="evidence" value="ECO:0007669"/>
    <property type="project" value="UniProtKB-SubCell"/>
</dbReference>
<dbReference type="PANTHER" id="PTHR43721:SF22">
    <property type="entry name" value="ELONGATION FACTOR TU, MITOCHONDRIAL"/>
    <property type="match status" value="1"/>
</dbReference>
<dbReference type="CDD" id="cd03696">
    <property type="entry name" value="SelB_II"/>
    <property type="match status" value="1"/>
</dbReference>
<dbReference type="PROSITE" id="PS51722">
    <property type="entry name" value="G_TR_2"/>
    <property type="match status" value="1"/>
</dbReference>
<evidence type="ECO:0000256" key="6">
    <source>
        <dbReference type="ARBA" id="ARBA00023134"/>
    </source>
</evidence>
<evidence type="ECO:0000259" key="9">
    <source>
        <dbReference type="PROSITE" id="PS51722"/>
    </source>
</evidence>
<dbReference type="Gene3D" id="2.40.30.10">
    <property type="entry name" value="Translation factors"/>
    <property type="match status" value="2"/>
</dbReference>
<dbReference type="AlphaFoldDB" id="A0A937XIP5"/>
<dbReference type="NCBIfam" id="TIGR00475">
    <property type="entry name" value="selB"/>
    <property type="match status" value="1"/>
</dbReference>
<evidence type="ECO:0000256" key="7">
    <source>
        <dbReference type="ARBA" id="ARBA00025526"/>
    </source>
</evidence>
<keyword evidence="4" id="KW-0547">Nucleotide-binding</keyword>
<dbReference type="Gene3D" id="3.40.50.300">
    <property type="entry name" value="P-loop containing nucleotide triphosphate hydrolases"/>
    <property type="match status" value="1"/>
</dbReference>